<reference evidence="3 4" key="1">
    <citation type="submission" date="2023-03" db="EMBL/GenBank/DDBJ databases">
        <title>YIM 133296 draft genome.</title>
        <authorList>
            <person name="Xiong L."/>
        </authorList>
    </citation>
    <scope>NUCLEOTIDE SEQUENCE [LARGE SCALE GENOMIC DNA]</scope>
    <source>
        <strain evidence="3 4">YIM 133296</strain>
    </source>
</reference>
<feature type="domain" description="DUF4126" evidence="2">
    <location>
        <begin position="5"/>
        <end position="184"/>
    </location>
</feature>
<evidence type="ECO:0000259" key="2">
    <source>
        <dbReference type="Pfam" id="PF13548"/>
    </source>
</evidence>
<protein>
    <submittedName>
        <fullName evidence="3">DUF4126 domain-containing protein</fullName>
    </submittedName>
</protein>
<keyword evidence="1" id="KW-1133">Transmembrane helix</keyword>
<feature type="transmembrane region" description="Helical" evidence="1">
    <location>
        <begin position="109"/>
        <end position="129"/>
    </location>
</feature>
<dbReference type="InterPro" id="IPR025196">
    <property type="entry name" value="DUF4126"/>
</dbReference>
<feature type="transmembrane region" description="Helical" evidence="1">
    <location>
        <begin position="42"/>
        <end position="63"/>
    </location>
</feature>
<dbReference type="EMBL" id="JAROAV010000057">
    <property type="protein sequence ID" value="MDF8266532.1"/>
    <property type="molecule type" value="Genomic_DNA"/>
</dbReference>
<comment type="caution">
    <text evidence="3">The sequence shown here is derived from an EMBL/GenBank/DDBJ whole genome shotgun (WGS) entry which is preliminary data.</text>
</comment>
<dbReference type="Pfam" id="PF13548">
    <property type="entry name" value="DUF4126"/>
    <property type="match status" value="1"/>
</dbReference>
<keyword evidence="1" id="KW-0812">Transmembrane</keyword>
<feature type="transmembrane region" description="Helical" evidence="1">
    <location>
        <begin position="161"/>
        <end position="182"/>
    </location>
</feature>
<organism evidence="3 4">
    <name type="scientific">Luteipulveratus flavus</name>
    <dbReference type="NCBI Taxonomy" id="3031728"/>
    <lineage>
        <taxon>Bacteria</taxon>
        <taxon>Bacillati</taxon>
        <taxon>Actinomycetota</taxon>
        <taxon>Actinomycetes</taxon>
        <taxon>Micrococcales</taxon>
        <taxon>Dermacoccaceae</taxon>
        <taxon>Luteipulveratus</taxon>
    </lineage>
</organism>
<dbReference type="RefSeq" id="WP_277193748.1">
    <property type="nucleotide sequence ID" value="NZ_JAROAV010000057.1"/>
</dbReference>
<accession>A0ABT6CE25</accession>
<evidence type="ECO:0000313" key="3">
    <source>
        <dbReference type="EMBL" id="MDF8266532.1"/>
    </source>
</evidence>
<keyword evidence="1" id="KW-0472">Membrane</keyword>
<evidence type="ECO:0000313" key="4">
    <source>
        <dbReference type="Proteomes" id="UP001528912"/>
    </source>
</evidence>
<keyword evidence="4" id="KW-1185">Reference proteome</keyword>
<gene>
    <name evidence="3" type="ORF">P4R38_19970</name>
</gene>
<evidence type="ECO:0000256" key="1">
    <source>
        <dbReference type="SAM" id="Phobius"/>
    </source>
</evidence>
<dbReference type="Proteomes" id="UP001528912">
    <property type="component" value="Unassembled WGS sequence"/>
</dbReference>
<sequence length="200" mass="20911">MFAALTGAGLSAAAGLNAYVPFLLVALVARFTDVITLPASFTWIESPWAIAAATVLLVAEVVLDKIPAIDSMNDLIGTAVRPTIGGVVFAATQSAGDIDSSTWMQQHPWVGAVGGIVIAGLVHTTKAAIRPAVNVSTAGIGAPVISGVEDVASVGLSLTAIFLPLLVIVALVVLVWAVWVLWRRMRRMRRRRRPGLGQPA</sequence>
<name>A0ABT6CE25_9MICO</name>
<proteinExistence type="predicted"/>